<dbReference type="KEGG" id="csem:103379899"/>
<dbReference type="GeneID" id="103379899"/>
<sequence>MTHTKDLRGKLLLLFTVTFLFFIIFIITSPRMVREIPNPSFSLKACHVQVSEQPITPLQDTQHLLVSAYMDQRVKGFDVRIISIFKRDSVHPLHCIFCCSGDISTTTPANILPHSDHFGFPYGTTDVMCQIPLTCHRATHVSLLTEPNKNISTEQLWLPIRRTAVNEKEKLQFNFTVCISNLFGEYNNVLQVAQSLEMYRLLGVGRVVIYNTSCGPELDLLLQTYSQEGFLEIVPWPIDKYLIPSKGWSFSIHGGDLHYYGQLATLNDCIYRSMARSHYVTLNDIDEIVMPYQHDNLADLMSVLQQHNPNTGVFLIENHIFPKIYFEPGGRFHLSQWKDVPGVNILEHIYRETPDMNIYHPYKIIVQPRMVEQTSVHSVLKTFGQVYKVPHDVCRLIHTRVALRRELTLEQLNVDKRLWDFHEKLIPNVDKVLRRAGLLSSEGQS</sequence>
<dbReference type="GeneTree" id="ENSGT00530000064359"/>
<evidence type="ECO:0000256" key="3">
    <source>
        <dbReference type="ARBA" id="ARBA00022676"/>
    </source>
</evidence>
<dbReference type="Proteomes" id="UP000265120">
    <property type="component" value="Chromosome 1"/>
</dbReference>
<evidence type="ECO:0000313" key="10">
    <source>
        <dbReference type="Proteomes" id="UP000265120"/>
    </source>
</evidence>
<comment type="similarity">
    <text evidence="2 8">Belongs to the glycosyltransferase 92 family.</text>
</comment>
<keyword evidence="3 8" id="KW-0328">Glycosyltransferase</keyword>
<keyword evidence="4 8" id="KW-0808">Transferase</keyword>
<dbReference type="GO" id="GO:0016757">
    <property type="term" value="F:glycosyltransferase activity"/>
    <property type="evidence" value="ECO:0007669"/>
    <property type="project" value="UniProtKB-UniRule"/>
</dbReference>
<keyword evidence="7 8" id="KW-0472">Membrane</keyword>
<evidence type="ECO:0000256" key="8">
    <source>
        <dbReference type="RuleBase" id="RU366017"/>
    </source>
</evidence>
<dbReference type="OrthoDB" id="2526284at2759"/>
<evidence type="ECO:0000256" key="5">
    <source>
        <dbReference type="ARBA" id="ARBA00022692"/>
    </source>
</evidence>
<dbReference type="GO" id="GO:0016020">
    <property type="term" value="C:membrane"/>
    <property type="evidence" value="ECO:0007669"/>
    <property type="project" value="UniProtKB-SubCell"/>
</dbReference>
<comment type="subcellular location">
    <subcellularLocation>
        <location evidence="1">Membrane</location>
        <topology evidence="1">Single-pass membrane protein</topology>
    </subcellularLocation>
</comment>
<dbReference type="RefSeq" id="XP_024913928.1">
    <property type="nucleotide sequence ID" value="XM_025058160.1"/>
</dbReference>
<evidence type="ECO:0000313" key="9">
    <source>
        <dbReference type="Ensembl" id="ENSCSEP00000008164.1"/>
    </source>
</evidence>
<keyword evidence="10" id="KW-1185">Reference proteome</keyword>
<keyword evidence="6 8" id="KW-1133">Transmembrane helix</keyword>
<dbReference type="InterPro" id="IPR008166">
    <property type="entry name" value="Glyco_transf_92"/>
</dbReference>
<organism evidence="9 10">
    <name type="scientific">Cynoglossus semilaevis</name>
    <name type="common">Tongue sole</name>
    <dbReference type="NCBI Taxonomy" id="244447"/>
    <lineage>
        <taxon>Eukaryota</taxon>
        <taxon>Metazoa</taxon>
        <taxon>Chordata</taxon>
        <taxon>Craniata</taxon>
        <taxon>Vertebrata</taxon>
        <taxon>Euteleostomi</taxon>
        <taxon>Actinopterygii</taxon>
        <taxon>Neopterygii</taxon>
        <taxon>Teleostei</taxon>
        <taxon>Neoteleostei</taxon>
        <taxon>Acanthomorphata</taxon>
        <taxon>Carangaria</taxon>
        <taxon>Pleuronectiformes</taxon>
        <taxon>Pleuronectoidei</taxon>
        <taxon>Cynoglossidae</taxon>
        <taxon>Cynoglossinae</taxon>
        <taxon>Cynoglossus</taxon>
    </lineage>
</organism>
<evidence type="ECO:0000256" key="2">
    <source>
        <dbReference type="ARBA" id="ARBA00007647"/>
    </source>
</evidence>
<dbReference type="EC" id="2.4.1.-" evidence="8"/>
<dbReference type="PANTHER" id="PTHR21461">
    <property type="entry name" value="GLYCOSYLTRANSFERASE FAMILY 92 PROTEIN"/>
    <property type="match status" value="1"/>
</dbReference>
<reference evidence="9 10" key="1">
    <citation type="journal article" date="2014" name="Nat. Genet.">
        <title>Whole-genome sequence of a flatfish provides insights into ZW sex chromosome evolution and adaptation to a benthic lifestyle.</title>
        <authorList>
            <person name="Chen S."/>
            <person name="Zhang G."/>
            <person name="Shao C."/>
            <person name="Huang Q."/>
            <person name="Liu G."/>
            <person name="Zhang P."/>
            <person name="Song W."/>
            <person name="An N."/>
            <person name="Chalopin D."/>
            <person name="Volff J.N."/>
            <person name="Hong Y."/>
            <person name="Li Q."/>
            <person name="Sha Z."/>
            <person name="Zhou H."/>
            <person name="Xie M."/>
            <person name="Yu Q."/>
            <person name="Liu Y."/>
            <person name="Xiang H."/>
            <person name="Wang N."/>
            <person name="Wu K."/>
            <person name="Yang C."/>
            <person name="Zhou Q."/>
            <person name="Liao X."/>
            <person name="Yang L."/>
            <person name="Hu Q."/>
            <person name="Zhang J."/>
            <person name="Meng L."/>
            <person name="Jin L."/>
            <person name="Tian Y."/>
            <person name="Lian J."/>
            <person name="Yang J."/>
            <person name="Miao G."/>
            <person name="Liu S."/>
            <person name="Liang Z."/>
            <person name="Yan F."/>
            <person name="Li Y."/>
            <person name="Sun B."/>
            <person name="Zhang H."/>
            <person name="Zhang J."/>
            <person name="Zhu Y."/>
            <person name="Du M."/>
            <person name="Zhao Y."/>
            <person name="Schartl M."/>
            <person name="Tang Q."/>
            <person name="Wang J."/>
        </authorList>
    </citation>
    <scope>NUCLEOTIDE SEQUENCE</scope>
</reference>
<evidence type="ECO:0000256" key="6">
    <source>
        <dbReference type="ARBA" id="ARBA00022989"/>
    </source>
</evidence>
<reference evidence="9" key="3">
    <citation type="submission" date="2025-09" db="UniProtKB">
        <authorList>
            <consortium name="Ensembl"/>
        </authorList>
    </citation>
    <scope>IDENTIFICATION</scope>
</reference>
<evidence type="ECO:0000256" key="4">
    <source>
        <dbReference type="ARBA" id="ARBA00022679"/>
    </source>
</evidence>
<dbReference type="GO" id="GO:0005737">
    <property type="term" value="C:cytoplasm"/>
    <property type="evidence" value="ECO:0007669"/>
    <property type="project" value="TreeGrafter"/>
</dbReference>
<name>A0A3P8V246_CYNSE</name>
<keyword evidence="5 8" id="KW-0812">Transmembrane</keyword>
<dbReference type="Pfam" id="PF01697">
    <property type="entry name" value="Glyco_transf_92"/>
    <property type="match status" value="1"/>
</dbReference>
<reference evidence="9" key="2">
    <citation type="submission" date="2025-08" db="UniProtKB">
        <authorList>
            <consortium name="Ensembl"/>
        </authorList>
    </citation>
    <scope>IDENTIFICATION</scope>
</reference>
<dbReference type="Ensembl" id="ENSCSET00000008250.1">
    <property type="protein sequence ID" value="ENSCSEP00000008164.1"/>
    <property type="gene ID" value="ENSCSEG00000005229.1"/>
</dbReference>
<accession>A0A3P8V246</accession>
<protein>
    <recommendedName>
        <fullName evidence="8">Glycosyltransferase family 92 protein</fullName>
        <ecNumber evidence="8">2.4.1.-</ecNumber>
    </recommendedName>
</protein>
<evidence type="ECO:0000256" key="7">
    <source>
        <dbReference type="ARBA" id="ARBA00023136"/>
    </source>
</evidence>
<dbReference type="AlphaFoldDB" id="A0A3P8V246"/>
<proteinExistence type="inferred from homology"/>
<feature type="transmembrane region" description="Helical" evidence="8">
    <location>
        <begin position="12"/>
        <end position="33"/>
    </location>
</feature>
<evidence type="ECO:0000256" key="1">
    <source>
        <dbReference type="ARBA" id="ARBA00004167"/>
    </source>
</evidence>
<dbReference type="PANTHER" id="PTHR21461:SF45">
    <property type="entry name" value="GLYCOSYLTRANSFERASE FAMILY 92 PROTEIN"/>
    <property type="match status" value="1"/>
</dbReference>